<feature type="compositionally biased region" description="Low complexity" evidence="1">
    <location>
        <begin position="293"/>
        <end position="310"/>
    </location>
</feature>
<feature type="signal peptide" evidence="2">
    <location>
        <begin position="1"/>
        <end position="22"/>
    </location>
</feature>
<keyword evidence="2" id="KW-0732">Signal</keyword>
<dbReference type="AlphaFoldDB" id="A0A1N6FG29"/>
<evidence type="ECO:0000313" key="3">
    <source>
        <dbReference type="EMBL" id="SIN94194.1"/>
    </source>
</evidence>
<gene>
    <name evidence="3" type="ORF">SAMN02745824_2378</name>
</gene>
<evidence type="ECO:0000256" key="2">
    <source>
        <dbReference type="SAM" id="SignalP"/>
    </source>
</evidence>
<dbReference type="EMBL" id="FSQW01000002">
    <property type="protein sequence ID" value="SIN94194.1"/>
    <property type="molecule type" value="Genomic_DNA"/>
</dbReference>
<organism evidence="3 4">
    <name type="scientific">Parasphingorhabdus marina DSM 22363</name>
    <dbReference type="NCBI Taxonomy" id="1123272"/>
    <lineage>
        <taxon>Bacteria</taxon>
        <taxon>Pseudomonadati</taxon>
        <taxon>Pseudomonadota</taxon>
        <taxon>Alphaproteobacteria</taxon>
        <taxon>Sphingomonadales</taxon>
        <taxon>Sphingomonadaceae</taxon>
        <taxon>Parasphingorhabdus</taxon>
    </lineage>
</organism>
<accession>A0A1N6FG29</accession>
<name>A0A1N6FG29_9SPHN</name>
<feature type="chain" id="PRO_5011980516" evidence="2">
    <location>
        <begin position="23"/>
        <end position="310"/>
    </location>
</feature>
<feature type="compositionally biased region" description="Acidic residues" evidence="1">
    <location>
        <begin position="283"/>
        <end position="292"/>
    </location>
</feature>
<feature type="region of interest" description="Disordered" evidence="1">
    <location>
        <begin position="259"/>
        <end position="310"/>
    </location>
</feature>
<evidence type="ECO:0000256" key="1">
    <source>
        <dbReference type="SAM" id="MobiDB-lite"/>
    </source>
</evidence>
<keyword evidence="4" id="KW-1185">Reference proteome</keyword>
<evidence type="ECO:0000313" key="4">
    <source>
        <dbReference type="Proteomes" id="UP000185192"/>
    </source>
</evidence>
<dbReference type="STRING" id="1123272.SAMN02745824_2378"/>
<sequence length="310" mass="32821">MHRLLALVAITFSIFVTSPVSAQEKSAAKEGFAFPSDGSATILVFRPDISVGEQSAGGLNEPNVEWTETARTLLTEELTKADVTSQHRFVFLPDYEGDDGKLVSDYRNLFKAVTGSVLTHKLFVGNRLPTKKKVDSLEYNMGNGTQKLAELGGGQYGLFFCTYDSYGSAGRKAAQAVGMLGCLIGACVIVPSGVHIGYAGLVDLETGDLVWVNADGSMGGDVRELEGAQKRVAQLLEDFPLPAEGTVGGAVIKTAVTEQAETEEATQEDAGITGEPDEKVEAAVEETIESEPVEPVVEPVSSEPASTPTD</sequence>
<protein>
    <submittedName>
        <fullName evidence="3">Uncharacterized protein</fullName>
    </submittedName>
</protein>
<dbReference type="RefSeq" id="WP_074205413.1">
    <property type="nucleotide sequence ID" value="NZ_FSQW01000002.1"/>
</dbReference>
<dbReference type="Proteomes" id="UP000185192">
    <property type="component" value="Unassembled WGS sequence"/>
</dbReference>
<proteinExistence type="predicted"/>
<reference evidence="4" key="1">
    <citation type="submission" date="2016-11" db="EMBL/GenBank/DDBJ databases">
        <authorList>
            <person name="Varghese N."/>
            <person name="Submissions S."/>
        </authorList>
    </citation>
    <scope>NUCLEOTIDE SEQUENCE [LARGE SCALE GENOMIC DNA]</scope>
    <source>
        <strain evidence="4">DSM 22363</strain>
    </source>
</reference>